<dbReference type="InterPro" id="IPR004360">
    <property type="entry name" value="Glyas_Fos-R_dOase_dom"/>
</dbReference>
<dbReference type="EMBL" id="CP017101">
    <property type="protein sequence ID" value="APO66055.1"/>
    <property type="molecule type" value="Genomic_DNA"/>
</dbReference>
<dbReference type="OrthoDB" id="9812656at2"/>
<protein>
    <submittedName>
        <fullName evidence="2">Glyoxalase/bleomycin resistance protein/dioxygenase family protein</fullName>
    </submittedName>
</protein>
<dbReference type="InterPro" id="IPR050383">
    <property type="entry name" value="GlyoxalaseI/FosfomycinResist"/>
</dbReference>
<dbReference type="PANTHER" id="PTHR21366">
    <property type="entry name" value="GLYOXALASE FAMILY PROTEIN"/>
    <property type="match status" value="1"/>
</dbReference>
<organism evidence="2 3">
    <name type="scientific">Rhizobium gallicum</name>
    <dbReference type="NCBI Taxonomy" id="56730"/>
    <lineage>
        <taxon>Bacteria</taxon>
        <taxon>Pseudomonadati</taxon>
        <taxon>Pseudomonadota</taxon>
        <taxon>Alphaproteobacteria</taxon>
        <taxon>Hyphomicrobiales</taxon>
        <taxon>Rhizobiaceae</taxon>
        <taxon>Rhizobium/Agrobacterium group</taxon>
        <taxon>Rhizobium</taxon>
    </lineage>
</organism>
<dbReference type="PROSITE" id="PS51819">
    <property type="entry name" value="VOC"/>
    <property type="match status" value="1"/>
</dbReference>
<dbReference type="PANTHER" id="PTHR21366:SF14">
    <property type="entry name" value="GLYOXALASE DOMAIN-CONTAINING PROTEIN 5"/>
    <property type="match status" value="1"/>
</dbReference>
<dbReference type="STRING" id="56730.IE4872_CH00388"/>
<dbReference type="Gene3D" id="3.10.180.10">
    <property type="entry name" value="2,3-Dihydroxybiphenyl 1,2-Dioxygenase, domain 1"/>
    <property type="match status" value="1"/>
</dbReference>
<keyword evidence="2" id="KW-0560">Oxidoreductase</keyword>
<dbReference type="InterPro" id="IPR029068">
    <property type="entry name" value="Glyas_Bleomycin-R_OHBP_Dase"/>
</dbReference>
<sequence length="127" mass="13875">MIRISHLDHLVLTVADIEATCEFYRRTLGMSVETFAQGRKALKFGNQKINLHQAGREFDPKANQPVPGSADLCFIAETALAEVLAHLEAADVAIEEGPVERAGANGTIRSIYFRDPDGNLIEVSNPI</sequence>
<dbReference type="AlphaFoldDB" id="A0A1L5NDT7"/>
<dbReference type="GO" id="GO:0051213">
    <property type="term" value="F:dioxygenase activity"/>
    <property type="evidence" value="ECO:0007669"/>
    <property type="project" value="UniProtKB-KW"/>
</dbReference>
<keyword evidence="2" id="KW-0223">Dioxygenase</keyword>
<evidence type="ECO:0000313" key="3">
    <source>
        <dbReference type="Proteomes" id="UP000184749"/>
    </source>
</evidence>
<gene>
    <name evidence="2" type="ORF">IE4872_CH00388</name>
</gene>
<reference evidence="2 3" key="1">
    <citation type="submission" date="2016-09" db="EMBL/GenBank/DDBJ databases">
        <title>The complete genome sequences of Rhizobium gallicum, symbiovars gallicum and phaseoli, symbionts associated to common bean (Phaseolus vulgaris).</title>
        <authorList>
            <person name="Bustos P."/>
            <person name="Santamaria R.I."/>
            <person name="Perez-Carrascal O.M."/>
            <person name="Juarez S."/>
            <person name="Lozano L."/>
            <person name="Martinez-Flores I."/>
            <person name="Martinez-Romero E."/>
            <person name="Cevallos M."/>
            <person name="Romero D."/>
            <person name="Davila G."/>
            <person name="Gonzalez V."/>
        </authorList>
    </citation>
    <scope>NUCLEOTIDE SEQUENCE [LARGE SCALE GENOMIC DNA]</scope>
    <source>
        <strain evidence="2 3">IE4872</strain>
    </source>
</reference>
<dbReference type="RefSeq" id="WP_074066397.1">
    <property type="nucleotide sequence ID" value="NZ_CP017101.1"/>
</dbReference>
<dbReference type="InterPro" id="IPR037523">
    <property type="entry name" value="VOC_core"/>
</dbReference>
<evidence type="ECO:0000259" key="1">
    <source>
        <dbReference type="PROSITE" id="PS51819"/>
    </source>
</evidence>
<dbReference type="Proteomes" id="UP000184749">
    <property type="component" value="Chromosome"/>
</dbReference>
<evidence type="ECO:0000313" key="2">
    <source>
        <dbReference type="EMBL" id="APO66055.1"/>
    </source>
</evidence>
<dbReference type="CDD" id="cd07253">
    <property type="entry name" value="GLOD5"/>
    <property type="match status" value="1"/>
</dbReference>
<proteinExistence type="predicted"/>
<dbReference type="Pfam" id="PF00903">
    <property type="entry name" value="Glyoxalase"/>
    <property type="match status" value="1"/>
</dbReference>
<name>A0A1L5NDT7_9HYPH</name>
<accession>A0A1L5NDT7</accession>
<dbReference type="SUPFAM" id="SSF54593">
    <property type="entry name" value="Glyoxalase/Bleomycin resistance protein/Dihydroxybiphenyl dioxygenase"/>
    <property type="match status" value="1"/>
</dbReference>
<feature type="domain" description="VOC" evidence="1">
    <location>
        <begin position="6"/>
        <end position="126"/>
    </location>
</feature>